<organism evidence="2 3">
    <name type="scientific">Escovopsis weberi</name>
    <dbReference type="NCBI Taxonomy" id="150374"/>
    <lineage>
        <taxon>Eukaryota</taxon>
        <taxon>Fungi</taxon>
        <taxon>Dikarya</taxon>
        <taxon>Ascomycota</taxon>
        <taxon>Pezizomycotina</taxon>
        <taxon>Sordariomycetes</taxon>
        <taxon>Hypocreomycetidae</taxon>
        <taxon>Hypocreales</taxon>
        <taxon>Hypocreaceae</taxon>
        <taxon>Escovopsis</taxon>
    </lineage>
</organism>
<sequence length="217" mass="22954">MEDQEDKETGAIKQEEGDEGEDPPTTDKNTYTSSALTDASAAEKLASPAHLDESSDITQAESRADSPVIVSSETDHSTIASSLSELTDETVQGKGARIEGEHNTATAAVAVVKADTPVGRPGNVEIIEISESPRGSAEIQIQEDVPPGQNNPEPERDETGELGVPKLMVPKSKFSTQDLAGATKGGSSSPPGKTRTTGKKAAHSEFRLQRETTWDKK</sequence>
<dbReference type="EMBL" id="LGSR01000013">
    <property type="protein sequence ID" value="KOS21233.1"/>
    <property type="molecule type" value="Genomic_DNA"/>
</dbReference>
<feature type="region of interest" description="Disordered" evidence="1">
    <location>
        <begin position="130"/>
        <end position="217"/>
    </location>
</feature>
<comment type="caution">
    <text evidence="2">The sequence shown here is derived from an EMBL/GenBank/DDBJ whole genome shotgun (WGS) entry which is preliminary data.</text>
</comment>
<feature type="compositionally biased region" description="Polar residues" evidence="1">
    <location>
        <begin position="26"/>
        <end position="37"/>
    </location>
</feature>
<feature type="region of interest" description="Disordered" evidence="1">
    <location>
        <begin position="1"/>
        <end position="100"/>
    </location>
</feature>
<proteinExistence type="predicted"/>
<accession>A0A0M9VVR7</accession>
<evidence type="ECO:0000313" key="2">
    <source>
        <dbReference type="EMBL" id="KOS21233.1"/>
    </source>
</evidence>
<evidence type="ECO:0000256" key="1">
    <source>
        <dbReference type="SAM" id="MobiDB-lite"/>
    </source>
</evidence>
<reference evidence="2 3" key="1">
    <citation type="submission" date="2015-07" db="EMBL/GenBank/DDBJ databases">
        <title>The genome of the fungus Escovopsis weberi, a specialized disease agent of ant agriculture.</title>
        <authorList>
            <person name="de Man T.J."/>
            <person name="Stajich J.E."/>
            <person name="Kubicek C.P."/>
            <person name="Chenthamara K."/>
            <person name="Atanasova L."/>
            <person name="Druzhinina I.S."/>
            <person name="Birnbaum S."/>
            <person name="Barribeau S.M."/>
            <person name="Teiling C."/>
            <person name="Suen G."/>
            <person name="Currie C."/>
            <person name="Gerardo N.M."/>
        </authorList>
    </citation>
    <scope>NUCLEOTIDE SEQUENCE [LARGE SCALE GENOMIC DNA]</scope>
</reference>
<feature type="compositionally biased region" description="Basic and acidic residues" evidence="1">
    <location>
        <begin position="202"/>
        <end position="217"/>
    </location>
</feature>
<evidence type="ECO:0000313" key="3">
    <source>
        <dbReference type="Proteomes" id="UP000053831"/>
    </source>
</evidence>
<protein>
    <submittedName>
        <fullName evidence="2">Uncharacterized protein</fullName>
    </submittedName>
</protein>
<keyword evidence="3" id="KW-1185">Reference proteome</keyword>
<dbReference type="Proteomes" id="UP000053831">
    <property type="component" value="Unassembled WGS sequence"/>
</dbReference>
<dbReference type="AlphaFoldDB" id="A0A0M9VVR7"/>
<name>A0A0M9VVR7_ESCWE</name>
<feature type="compositionally biased region" description="Polar residues" evidence="1">
    <location>
        <begin position="185"/>
        <end position="195"/>
    </location>
</feature>
<feature type="compositionally biased region" description="Polar residues" evidence="1">
    <location>
        <begin position="69"/>
        <end position="85"/>
    </location>
</feature>
<gene>
    <name evidence="2" type="ORF">ESCO_004422</name>
</gene>